<evidence type="ECO:0000313" key="2">
    <source>
        <dbReference type="Proteomes" id="UP000240493"/>
    </source>
</evidence>
<organism evidence="1 2">
    <name type="scientific">Trichoderma asperellum (strain ATCC 204424 / CBS 433.97 / NBRC 101777)</name>
    <dbReference type="NCBI Taxonomy" id="1042311"/>
    <lineage>
        <taxon>Eukaryota</taxon>
        <taxon>Fungi</taxon>
        <taxon>Dikarya</taxon>
        <taxon>Ascomycota</taxon>
        <taxon>Pezizomycotina</taxon>
        <taxon>Sordariomycetes</taxon>
        <taxon>Hypocreomycetidae</taxon>
        <taxon>Hypocreales</taxon>
        <taxon>Hypocreaceae</taxon>
        <taxon>Trichoderma</taxon>
    </lineage>
</organism>
<evidence type="ECO:0000313" key="1">
    <source>
        <dbReference type="EMBL" id="PTB38164.1"/>
    </source>
</evidence>
<reference evidence="1 2" key="1">
    <citation type="submission" date="2016-07" db="EMBL/GenBank/DDBJ databases">
        <title>Multiple horizontal gene transfer events from other fungi enriched the ability of initially mycotrophic Trichoderma (Ascomycota) to feed on dead plant biomass.</title>
        <authorList>
            <consortium name="DOE Joint Genome Institute"/>
            <person name="Aerts A."/>
            <person name="Atanasova L."/>
            <person name="Chenthamara K."/>
            <person name="Zhang J."/>
            <person name="Grujic M."/>
            <person name="Henrissat B."/>
            <person name="Kuo A."/>
            <person name="Salamov A."/>
            <person name="Lipzen A."/>
            <person name="Labutti K."/>
            <person name="Barry K."/>
            <person name="Miao Y."/>
            <person name="Rahimi M.J."/>
            <person name="Shen Q."/>
            <person name="Grigoriev I.V."/>
            <person name="Kubicek C.P."/>
            <person name="Druzhinina I.S."/>
        </authorList>
    </citation>
    <scope>NUCLEOTIDE SEQUENCE [LARGE SCALE GENOMIC DNA]</scope>
    <source>
        <strain evidence="1 2">CBS 433.97</strain>
    </source>
</reference>
<sequence>MPPTHCCCVFLAWLPERGIRNGQNHAAGPSQGRNLPCLHADPLLPPSPPSKSKFSPGLLPRRFALHSIPALGNQSFDLDGPALALAASNLQCSSSKAGCSWSRVDGERRTH</sequence>
<accession>A0A2T3Z074</accession>
<protein>
    <submittedName>
        <fullName evidence="1">Uncharacterized protein</fullName>
    </submittedName>
</protein>
<gene>
    <name evidence="1" type="ORF">M441DRAFT_71628</name>
</gene>
<name>A0A2T3Z074_TRIA4</name>
<dbReference type="EMBL" id="KZ679266">
    <property type="protein sequence ID" value="PTB38164.1"/>
    <property type="molecule type" value="Genomic_DNA"/>
</dbReference>
<keyword evidence="2" id="KW-1185">Reference proteome</keyword>
<dbReference type="AlphaFoldDB" id="A0A2T3Z074"/>
<dbReference type="Proteomes" id="UP000240493">
    <property type="component" value="Unassembled WGS sequence"/>
</dbReference>
<proteinExistence type="predicted"/>